<protein>
    <recommendedName>
        <fullName evidence="12">Aurora kinase</fullName>
        <ecNumber evidence="12">2.7.11.1</ecNumber>
    </recommendedName>
</protein>
<dbReference type="PROSITE" id="PS00107">
    <property type="entry name" value="PROTEIN_KINASE_ATP"/>
    <property type="match status" value="1"/>
</dbReference>
<dbReference type="FunFam" id="3.30.200.20:FF:000042">
    <property type="entry name" value="Aurora kinase A"/>
    <property type="match status" value="1"/>
</dbReference>
<evidence type="ECO:0000256" key="4">
    <source>
        <dbReference type="ARBA" id="ARBA00022741"/>
    </source>
</evidence>
<name>G0R2V5_ICHMU</name>
<dbReference type="InterPro" id="IPR030616">
    <property type="entry name" value="Aur-like"/>
</dbReference>
<evidence type="ECO:0000313" key="14">
    <source>
        <dbReference type="EMBL" id="EGR28227.1"/>
    </source>
</evidence>
<feature type="binding site" evidence="8">
    <location>
        <begin position="186"/>
        <end position="187"/>
    </location>
    <ligand>
        <name>ATP</name>
        <dbReference type="ChEBI" id="CHEBI:30616"/>
    </ligand>
</feature>
<comment type="catalytic activity">
    <reaction evidence="12">
        <text>L-threonyl-[protein] + ATP = O-phospho-L-threonyl-[protein] + ADP + H(+)</text>
        <dbReference type="Rhea" id="RHEA:46608"/>
        <dbReference type="Rhea" id="RHEA-COMP:11060"/>
        <dbReference type="Rhea" id="RHEA-COMP:11605"/>
        <dbReference type="ChEBI" id="CHEBI:15378"/>
        <dbReference type="ChEBI" id="CHEBI:30013"/>
        <dbReference type="ChEBI" id="CHEBI:30616"/>
        <dbReference type="ChEBI" id="CHEBI:61977"/>
        <dbReference type="ChEBI" id="CHEBI:456216"/>
        <dbReference type="EC" id="2.7.11.1"/>
    </reaction>
</comment>
<dbReference type="GO" id="GO:0005524">
    <property type="term" value="F:ATP binding"/>
    <property type="evidence" value="ECO:0007669"/>
    <property type="project" value="UniProtKB-UniRule"/>
</dbReference>
<proteinExistence type="inferred from homology"/>
<dbReference type="Gene3D" id="3.30.200.20">
    <property type="entry name" value="Phosphorylase Kinase, domain 1"/>
    <property type="match status" value="1"/>
</dbReference>
<evidence type="ECO:0000313" key="15">
    <source>
        <dbReference type="Proteomes" id="UP000008983"/>
    </source>
</evidence>
<evidence type="ECO:0000256" key="2">
    <source>
        <dbReference type="ARBA" id="ARBA00022527"/>
    </source>
</evidence>
<dbReference type="GO" id="GO:0004674">
    <property type="term" value="F:protein serine/threonine kinase activity"/>
    <property type="evidence" value="ECO:0007669"/>
    <property type="project" value="UniProtKB-KW"/>
</dbReference>
<dbReference type="SUPFAM" id="SSF56112">
    <property type="entry name" value="Protein kinase-like (PK-like)"/>
    <property type="match status" value="1"/>
</dbReference>
<dbReference type="OMA" id="NTRGVEC"/>
<keyword evidence="3 12" id="KW-0808">Transferase</keyword>
<comment type="similarity">
    <text evidence="12">Belongs to the protein kinase superfamily. Ser/Thr protein kinase family. Aurora subfamily.</text>
</comment>
<feature type="cross-link" description="Glycyl lysine isopeptide (Lys-Gly) (interchain with G-Cter in SUMO2)" evidence="9">
    <location>
        <position position="184"/>
    </location>
</feature>
<evidence type="ECO:0000256" key="10">
    <source>
        <dbReference type="PROSITE-ProRule" id="PRU10141"/>
    </source>
</evidence>
<keyword evidence="15" id="KW-1185">Reference proteome</keyword>
<dbReference type="PANTHER" id="PTHR24350">
    <property type="entry name" value="SERINE/THREONINE-PROTEIN KINASE IAL-RELATED"/>
    <property type="match status" value="1"/>
</dbReference>
<dbReference type="GO" id="GO:0106310">
    <property type="term" value="F:protein serine kinase activity"/>
    <property type="evidence" value="ECO:0007669"/>
    <property type="project" value="RHEA"/>
</dbReference>
<keyword evidence="4 8" id="KW-0547">Nucleotide-binding</keyword>
<dbReference type="PROSITE" id="PS00108">
    <property type="entry name" value="PROTEIN_KINASE_ST"/>
    <property type="match status" value="1"/>
</dbReference>
<feature type="domain" description="Protein kinase" evidence="13">
    <location>
        <begin position="57"/>
        <end position="309"/>
    </location>
</feature>
<dbReference type="FunFam" id="1.10.510.10:FF:000571">
    <property type="entry name" value="Maternal embryonic leucine zipper kinase"/>
    <property type="match status" value="1"/>
</dbReference>
<accession>G0R2V5</accession>
<organism evidence="14 15">
    <name type="scientific">Ichthyophthirius multifiliis</name>
    <name type="common">White spot disease agent</name>
    <name type="synonym">Ich</name>
    <dbReference type="NCBI Taxonomy" id="5932"/>
    <lineage>
        <taxon>Eukaryota</taxon>
        <taxon>Sar</taxon>
        <taxon>Alveolata</taxon>
        <taxon>Ciliophora</taxon>
        <taxon>Intramacronucleata</taxon>
        <taxon>Oligohymenophorea</taxon>
        <taxon>Hymenostomatida</taxon>
        <taxon>Ophryoglenina</taxon>
        <taxon>Ichthyophthirius</taxon>
    </lineage>
</organism>
<dbReference type="OrthoDB" id="345735at2759"/>
<dbReference type="PROSITE" id="PS50011">
    <property type="entry name" value="PROTEIN_KINASE_DOM"/>
    <property type="match status" value="1"/>
</dbReference>
<keyword evidence="6 8" id="KW-0067">ATP-binding</keyword>
<keyword evidence="2 11" id="KW-0723">Serine/threonine-protein kinase</keyword>
<dbReference type="InterPro" id="IPR011009">
    <property type="entry name" value="Kinase-like_dom_sf"/>
</dbReference>
<dbReference type="eggNOG" id="KOG0580">
    <property type="taxonomic scope" value="Eukaryota"/>
</dbReference>
<evidence type="ECO:0000256" key="3">
    <source>
        <dbReference type="ARBA" id="ARBA00022679"/>
    </source>
</evidence>
<dbReference type="FunCoup" id="G0R2V5">
    <property type="interactions" value="47"/>
</dbReference>
<dbReference type="CDD" id="cd14007">
    <property type="entry name" value="STKc_Aurora"/>
    <property type="match status" value="1"/>
</dbReference>
<dbReference type="SMART" id="SM00220">
    <property type="entry name" value="S_TKc"/>
    <property type="match status" value="1"/>
</dbReference>
<evidence type="ECO:0000256" key="7">
    <source>
        <dbReference type="PIRSR" id="PIRSR630616-1"/>
    </source>
</evidence>
<gene>
    <name evidence="14" type="ORF">IMG5_181560</name>
</gene>
<feature type="binding site" evidence="8 10">
    <location>
        <position position="86"/>
    </location>
    <ligand>
        <name>ATP</name>
        <dbReference type="ChEBI" id="CHEBI:30616"/>
    </ligand>
</feature>
<dbReference type="InterPro" id="IPR008271">
    <property type="entry name" value="Ser/Thr_kinase_AS"/>
</dbReference>
<comment type="catalytic activity">
    <reaction evidence="12">
        <text>L-seryl-[protein] + ATP = O-phospho-L-seryl-[protein] + ADP + H(+)</text>
        <dbReference type="Rhea" id="RHEA:17989"/>
        <dbReference type="Rhea" id="RHEA-COMP:9863"/>
        <dbReference type="Rhea" id="RHEA-COMP:11604"/>
        <dbReference type="ChEBI" id="CHEBI:15378"/>
        <dbReference type="ChEBI" id="CHEBI:29999"/>
        <dbReference type="ChEBI" id="CHEBI:30616"/>
        <dbReference type="ChEBI" id="CHEBI:83421"/>
        <dbReference type="ChEBI" id="CHEBI:456216"/>
        <dbReference type="EC" id="2.7.11.1"/>
    </reaction>
</comment>
<dbReference type="RefSeq" id="XP_004027572.1">
    <property type="nucleotide sequence ID" value="XM_004027523.1"/>
</dbReference>
<dbReference type="EMBL" id="GL984282">
    <property type="protein sequence ID" value="EGR28227.1"/>
    <property type="molecule type" value="Genomic_DNA"/>
</dbReference>
<evidence type="ECO:0000256" key="12">
    <source>
        <dbReference type="RuleBase" id="RU367134"/>
    </source>
</evidence>
<evidence type="ECO:0000256" key="1">
    <source>
        <dbReference type="ARBA" id="ARBA00011245"/>
    </source>
</evidence>
<dbReference type="AlphaFoldDB" id="G0R2V5"/>
<dbReference type="GeneID" id="14904279"/>
<dbReference type="InParanoid" id="G0R2V5"/>
<dbReference type="Proteomes" id="UP000008983">
    <property type="component" value="Unassembled WGS sequence"/>
</dbReference>
<dbReference type="STRING" id="857967.G0R2V5"/>
<reference evidence="14 15" key="1">
    <citation type="submission" date="2011-07" db="EMBL/GenBank/DDBJ databases">
        <authorList>
            <person name="Coyne R."/>
            <person name="Brami D."/>
            <person name="Johnson J."/>
            <person name="Hostetler J."/>
            <person name="Hannick L."/>
            <person name="Clark T."/>
            <person name="Cassidy-Hanley D."/>
            <person name="Inman J."/>
        </authorList>
    </citation>
    <scope>NUCLEOTIDE SEQUENCE [LARGE SCALE GENOMIC DNA]</scope>
    <source>
        <strain evidence="14 15">G5</strain>
    </source>
</reference>
<keyword evidence="5 12" id="KW-0418">Kinase</keyword>
<evidence type="ECO:0000256" key="5">
    <source>
        <dbReference type="ARBA" id="ARBA00022777"/>
    </source>
</evidence>
<evidence type="ECO:0000256" key="11">
    <source>
        <dbReference type="RuleBase" id="RU000304"/>
    </source>
</evidence>
<dbReference type="InterPro" id="IPR000719">
    <property type="entry name" value="Prot_kinase_dom"/>
</dbReference>
<feature type="binding site" evidence="8">
    <location>
        <position position="67"/>
    </location>
    <ligand>
        <name>ATP</name>
        <dbReference type="ChEBI" id="CHEBI:30616"/>
    </ligand>
</feature>
<evidence type="ECO:0000256" key="8">
    <source>
        <dbReference type="PIRSR" id="PIRSR630616-2"/>
    </source>
</evidence>
<dbReference type="Gene3D" id="1.10.510.10">
    <property type="entry name" value="Transferase(Phosphotransferase) domain 1"/>
    <property type="match status" value="1"/>
</dbReference>
<dbReference type="Pfam" id="PF00069">
    <property type="entry name" value="Pkinase"/>
    <property type="match status" value="1"/>
</dbReference>
<feature type="active site" description="Proton acceptor" evidence="7">
    <location>
        <position position="182"/>
    </location>
</feature>
<comment type="subunit">
    <text evidence="1">Monomer.</text>
</comment>
<sequence length="333" mass="38538">MNSCIFKEKTLIFIDKNEIIQYKNESQQEIVSRKTRLCLGDYDINFENKFKLSLDNFSIKKKLGSGKFSDVYIAIEKQTGLWVALKQIKFSTIKEYGLYQDITNEIIMQTKLSHKNIIQLYGFFISNQSVYLIQELSCGKDLFTDMKAQHNKSYNESIVSLYIRQVADALHYMHMSSIIHRDIKPENIMICDGILKLCDFGYAAPFSKKIRRSTFCGTLDYVSPEMIENKDYNNSIDIWSLGILTYELIFGRAPFSGKGYEDTLQNVLKGQINFSGPISFECGEFITRLLHQDPNQRLKLAQALKHPFLKNTKNDQISVDKSINVGDFEFLYQ</sequence>
<feature type="binding site" evidence="8">
    <location>
        <position position="199"/>
    </location>
    <ligand>
        <name>ATP</name>
        <dbReference type="ChEBI" id="CHEBI:30616"/>
    </ligand>
</feature>
<evidence type="ECO:0000256" key="6">
    <source>
        <dbReference type="ARBA" id="ARBA00022840"/>
    </source>
</evidence>
<dbReference type="InterPro" id="IPR017441">
    <property type="entry name" value="Protein_kinase_ATP_BS"/>
</dbReference>
<evidence type="ECO:0000259" key="13">
    <source>
        <dbReference type="PROSITE" id="PS50011"/>
    </source>
</evidence>
<evidence type="ECO:0000256" key="9">
    <source>
        <dbReference type="PIRSR" id="PIRSR630616-3"/>
    </source>
</evidence>
<dbReference type="EC" id="2.7.11.1" evidence="12"/>